<dbReference type="EMBL" id="JARYMX010000006">
    <property type="protein sequence ID" value="KAJ9545167.1"/>
    <property type="molecule type" value="Genomic_DNA"/>
</dbReference>
<accession>A0AA38W140</accession>
<protein>
    <submittedName>
        <fullName evidence="1">Uncharacterized protein</fullName>
    </submittedName>
</protein>
<dbReference type="GO" id="GO:0003676">
    <property type="term" value="F:nucleic acid binding"/>
    <property type="evidence" value="ECO:0007669"/>
    <property type="project" value="InterPro"/>
</dbReference>
<dbReference type="SUPFAM" id="SSF53098">
    <property type="entry name" value="Ribonuclease H-like"/>
    <property type="match status" value="1"/>
</dbReference>
<dbReference type="SUPFAM" id="SSF56672">
    <property type="entry name" value="DNA/RNA polymerases"/>
    <property type="match status" value="1"/>
</dbReference>
<keyword evidence="2" id="KW-1185">Reference proteome</keyword>
<dbReference type="AlphaFoldDB" id="A0AA38W140"/>
<dbReference type="PANTHER" id="PTHR37984:SF5">
    <property type="entry name" value="PROTEIN NYNRIN-LIKE"/>
    <property type="match status" value="1"/>
</dbReference>
<dbReference type="Gene3D" id="3.30.420.10">
    <property type="entry name" value="Ribonuclease H-like superfamily/Ribonuclease H"/>
    <property type="match status" value="1"/>
</dbReference>
<dbReference type="InterPro" id="IPR043502">
    <property type="entry name" value="DNA/RNA_pol_sf"/>
</dbReference>
<evidence type="ECO:0000313" key="2">
    <source>
        <dbReference type="Proteomes" id="UP001172457"/>
    </source>
</evidence>
<dbReference type="Gene3D" id="3.10.10.10">
    <property type="entry name" value="HIV Type 1 Reverse Transcriptase, subunit A, domain 1"/>
    <property type="match status" value="1"/>
</dbReference>
<sequence length="425" mass="49465">MRMCIEYCELNEFTVKNRYPLPRIDDLFDQLPGTAWSSKIELRSGYHQMKIGNRFHIRHTGLLQDQKGACEAFGWSVGDVKKRLYFKFSKCDSRLQDDPIPRTLVNREGIKVDSAKVEAVTKWEVSKTPIEIRSFLGLAGYYKRFFPRLLENGDACDKAREKECGVVGCGDVGTINEISSDDFEVELIKSSQCRMRLDRHFGTKLKSPSSMFAWELSKMCRDLKTDYWWPGMKRVVARYVKEMAESHDVLVTVIFDREEQFISQFWEGIHEDLGTRLQFCTAFHPHLDGQNEMTSQTLEFMLRVYVALQLWGEVGQQELGSLETVWKTKESIEMIRERLWTAQSRLKSCTDKRRSDFEFNVGVDVLLKVSPWKGVLRSRKIGLVLEIILWWSKHVIIVKLIKVLREKTKGRELLEVPVAPKAQFN</sequence>
<dbReference type="InterPro" id="IPR012337">
    <property type="entry name" value="RNaseH-like_sf"/>
</dbReference>
<dbReference type="Proteomes" id="UP001172457">
    <property type="component" value="Chromosome 6"/>
</dbReference>
<comment type="caution">
    <text evidence="1">The sequence shown here is derived from an EMBL/GenBank/DDBJ whole genome shotgun (WGS) entry which is preliminary data.</text>
</comment>
<dbReference type="PANTHER" id="PTHR37984">
    <property type="entry name" value="PROTEIN CBG26694"/>
    <property type="match status" value="1"/>
</dbReference>
<dbReference type="InterPro" id="IPR043128">
    <property type="entry name" value="Rev_trsase/Diguanyl_cyclase"/>
</dbReference>
<proteinExistence type="predicted"/>
<gene>
    <name evidence="1" type="ORF">OSB04_024874</name>
</gene>
<name>A0AA38W140_9ASTR</name>
<evidence type="ECO:0000313" key="1">
    <source>
        <dbReference type="EMBL" id="KAJ9545167.1"/>
    </source>
</evidence>
<dbReference type="Gene3D" id="3.30.70.270">
    <property type="match status" value="2"/>
</dbReference>
<dbReference type="InterPro" id="IPR050951">
    <property type="entry name" value="Retrovirus_Pol_polyprotein"/>
</dbReference>
<organism evidence="1 2">
    <name type="scientific">Centaurea solstitialis</name>
    <name type="common">yellow star-thistle</name>
    <dbReference type="NCBI Taxonomy" id="347529"/>
    <lineage>
        <taxon>Eukaryota</taxon>
        <taxon>Viridiplantae</taxon>
        <taxon>Streptophyta</taxon>
        <taxon>Embryophyta</taxon>
        <taxon>Tracheophyta</taxon>
        <taxon>Spermatophyta</taxon>
        <taxon>Magnoliopsida</taxon>
        <taxon>eudicotyledons</taxon>
        <taxon>Gunneridae</taxon>
        <taxon>Pentapetalae</taxon>
        <taxon>asterids</taxon>
        <taxon>campanulids</taxon>
        <taxon>Asterales</taxon>
        <taxon>Asteraceae</taxon>
        <taxon>Carduoideae</taxon>
        <taxon>Cardueae</taxon>
        <taxon>Centaureinae</taxon>
        <taxon>Centaurea</taxon>
    </lineage>
</organism>
<dbReference type="InterPro" id="IPR036397">
    <property type="entry name" value="RNaseH_sf"/>
</dbReference>
<reference evidence="1" key="1">
    <citation type="submission" date="2023-03" db="EMBL/GenBank/DDBJ databases">
        <title>Chromosome-scale reference genome and RAD-based genetic map of yellow starthistle (Centaurea solstitialis) reveal putative structural variation and QTLs associated with invader traits.</title>
        <authorList>
            <person name="Reatini B."/>
            <person name="Cang F.A."/>
            <person name="Jiang Q."/>
            <person name="Mckibben M.T.W."/>
            <person name="Barker M.S."/>
            <person name="Rieseberg L.H."/>
            <person name="Dlugosch K.M."/>
        </authorList>
    </citation>
    <scope>NUCLEOTIDE SEQUENCE</scope>
    <source>
        <strain evidence="1">CAN-66</strain>
        <tissue evidence="1">Leaf</tissue>
    </source>
</reference>